<evidence type="ECO:0000313" key="1">
    <source>
        <dbReference type="EMBL" id="KAG5449399.1"/>
    </source>
</evidence>
<protein>
    <submittedName>
        <fullName evidence="1">Uncharacterized protein</fullName>
    </submittedName>
</protein>
<reference evidence="1 2" key="1">
    <citation type="journal article" date="2018" name="Biotechnol. Adv.">
        <title>Improved genomic resources and new bioinformatic workflow for the carcinogenic parasite Clonorchis sinensis: Biotechnological implications.</title>
        <authorList>
            <person name="Wang D."/>
            <person name="Korhonen P.K."/>
            <person name="Gasser R.B."/>
            <person name="Young N.D."/>
        </authorList>
    </citation>
    <scope>NUCLEOTIDE SEQUENCE [LARGE SCALE GENOMIC DNA]</scope>
    <source>
        <strain evidence="1">Cs-k2</strain>
    </source>
</reference>
<evidence type="ECO:0000313" key="2">
    <source>
        <dbReference type="Proteomes" id="UP000286415"/>
    </source>
</evidence>
<dbReference type="Proteomes" id="UP000286415">
    <property type="component" value="Unassembled WGS sequence"/>
</dbReference>
<dbReference type="EMBL" id="NIRI02000042">
    <property type="protein sequence ID" value="KAG5449399.1"/>
    <property type="molecule type" value="Genomic_DNA"/>
</dbReference>
<name>A0A419Q8H3_CLOSI</name>
<keyword evidence="2" id="KW-1185">Reference proteome</keyword>
<dbReference type="OrthoDB" id="10445826at2759"/>
<organism evidence="1 2">
    <name type="scientific">Clonorchis sinensis</name>
    <name type="common">Chinese liver fluke</name>
    <dbReference type="NCBI Taxonomy" id="79923"/>
    <lineage>
        <taxon>Eukaryota</taxon>
        <taxon>Metazoa</taxon>
        <taxon>Spiralia</taxon>
        <taxon>Lophotrochozoa</taxon>
        <taxon>Platyhelminthes</taxon>
        <taxon>Trematoda</taxon>
        <taxon>Digenea</taxon>
        <taxon>Opisthorchiida</taxon>
        <taxon>Opisthorchiata</taxon>
        <taxon>Opisthorchiidae</taxon>
        <taxon>Clonorchis</taxon>
    </lineage>
</organism>
<dbReference type="AlphaFoldDB" id="A0A419Q8H3"/>
<dbReference type="InParanoid" id="A0A419Q8H3"/>
<reference evidence="1 2" key="2">
    <citation type="journal article" date="2021" name="Genomics">
        <title>High-quality reference genome for Clonorchis sinensis.</title>
        <authorList>
            <person name="Young N.D."/>
            <person name="Stroehlein A.J."/>
            <person name="Kinkar L."/>
            <person name="Wang T."/>
            <person name="Sohn W.M."/>
            <person name="Chang B.C.H."/>
            <person name="Kaur P."/>
            <person name="Weisz D."/>
            <person name="Dudchenko O."/>
            <person name="Aiden E.L."/>
            <person name="Korhonen P.K."/>
            <person name="Gasser R.B."/>
        </authorList>
    </citation>
    <scope>NUCLEOTIDE SEQUENCE [LARGE SCALE GENOMIC DNA]</scope>
    <source>
        <strain evidence="1">Cs-k2</strain>
    </source>
</reference>
<accession>A0A419Q8H3</accession>
<comment type="caution">
    <text evidence="1">The sequence shown here is derived from an EMBL/GenBank/DDBJ whole genome shotgun (WGS) entry which is preliminary data.</text>
</comment>
<proteinExistence type="predicted"/>
<sequence length="337" mass="38935">MKWKLLTRFPKILRQSTTGFALLAANRVGAVPEFPSTYIFMKATTCKFAECSPSVSDRFRSSQSPSTSRSSSPVSVNLMFYLNPTCRKFANYAIFVSILREELPQCTTKTPWEHVWDMGCKKIRQRNEELWQKKFFHTCKLRSPTAAEISESLVLEFEISVQFEHQECLNEYAPEAFEYNWSMYRRLRGPWWANLTMSVSTEMETDVCYYPQSQDHCRHEDYILIGKGGLGICSRILGTRFKSVNVLGCQPIGQSLYGHNCARITKTYLKVSIPFLGRGEGPDYIGLKFLREINEAVPEGRFTGYWAEYEIDNSRPEKVCPFVKEFVLSEQVCFTYP</sequence>
<gene>
    <name evidence="1" type="ORF">CSKR_101156</name>
</gene>